<evidence type="ECO:0000256" key="12">
    <source>
        <dbReference type="ARBA" id="ARBA00044774"/>
    </source>
</evidence>
<gene>
    <name evidence="15" type="ORF">CRI88_11105</name>
</gene>
<feature type="domain" description="ABC transmembrane type-1" evidence="14">
    <location>
        <begin position="98"/>
        <end position="299"/>
    </location>
</feature>
<evidence type="ECO:0000259" key="14">
    <source>
        <dbReference type="PROSITE" id="PS50928"/>
    </source>
</evidence>
<evidence type="ECO:0000256" key="9">
    <source>
        <dbReference type="ARBA" id="ARBA00023136"/>
    </source>
</evidence>
<evidence type="ECO:0000256" key="7">
    <source>
        <dbReference type="ARBA" id="ARBA00023065"/>
    </source>
</evidence>
<evidence type="ECO:0000256" key="13">
    <source>
        <dbReference type="RuleBase" id="RU363032"/>
    </source>
</evidence>
<dbReference type="Pfam" id="PF00528">
    <property type="entry name" value="BPD_transp_1"/>
    <property type="match status" value="1"/>
</dbReference>
<dbReference type="Gene3D" id="1.10.3720.10">
    <property type="entry name" value="MetI-like"/>
    <property type="match status" value="1"/>
</dbReference>
<dbReference type="InterPro" id="IPR035906">
    <property type="entry name" value="MetI-like_sf"/>
</dbReference>
<dbReference type="InterPro" id="IPR045621">
    <property type="entry name" value="BPD_transp_1_N"/>
</dbReference>
<feature type="transmembrane region" description="Helical" evidence="13">
    <location>
        <begin position="137"/>
        <end position="158"/>
    </location>
</feature>
<evidence type="ECO:0000256" key="10">
    <source>
        <dbReference type="ARBA" id="ARBA00024202"/>
    </source>
</evidence>
<comment type="subcellular location">
    <subcellularLocation>
        <location evidence="1 13">Cell membrane</location>
        <topology evidence="1 13">Multi-pass membrane protein</topology>
    </subcellularLocation>
</comment>
<dbReference type="GO" id="GO:0015099">
    <property type="term" value="F:nickel cation transmembrane transporter activity"/>
    <property type="evidence" value="ECO:0007669"/>
    <property type="project" value="InterPro"/>
</dbReference>
<sequence length="312" mass="34985">MAKYFLNRFFSMTIAMIGLTLIAFSLMRIMPGDPIESYYMANHIPVTDEILEQAREEQGLDKPLLTQYVTWLGGVLKFDFGTSYMNGNAVSEELLSYFGVTTQLALVAFLLILVISIPLGIFSAVKKGSAFDNLTRMTIFFIASMPSFWLGFVLIYVVAFKLNLLPLMGWGNLDAIILPALTLALANVPFYIRMIRTNMIEQMDKPFITFARARGISESVIIRKHIFKATLTPFITSLAMTLGVLIGGAAIVEIIFSIPGIGRYIVTAITARDYNVMQGFIMIIGFFYIIINFLADIICAFIDPRIRLKEEL</sequence>
<evidence type="ECO:0000256" key="8">
    <source>
        <dbReference type="ARBA" id="ARBA00023112"/>
    </source>
</evidence>
<evidence type="ECO:0000313" key="15">
    <source>
        <dbReference type="EMBL" id="PKU51269.1"/>
    </source>
</evidence>
<accession>A0A2I0UZ38</accession>
<dbReference type="NCBIfam" id="NF045470">
    <property type="entry name" value="Opp2B"/>
    <property type="match status" value="1"/>
</dbReference>
<comment type="subunit">
    <text evidence="11">The complex is composed of two ATP-binding proteins (NikD and NikE), two transmembrane proteins (NikB and NikC) and a solute-binding protein (NikA).</text>
</comment>
<dbReference type="EMBL" id="PDFK01000003">
    <property type="protein sequence ID" value="PKU51269.1"/>
    <property type="molecule type" value="Genomic_DNA"/>
</dbReference>
<dbReference type="Pfam" id="PF19300">
    <property type="entry name" value="BPD_transp_1_N"/>
    <property type="match status" value="1"/>
</dbReference>
<evidence type="ECO:0000256" key="3">
    <source>
        <dbReference type="ARBA" id="ARBA00022475"/>
    </source>
</evidence>
<dbReference type="RefSeq" id="WP_101966620.1">
    <property type="nucleotide sequence ID" value="NZ_PDFK01000003.1"/>
</dbReference>
<evidence type="ECO:0000256" key="2">
    <source>
        <dbReference type="ARBA" id="ARBA00022448"/>
    </source>
</evidence>
<proteinExistence type="inferred from homology"/>
<keyword evidence="5 13" id="KW-0812">Transmembrane</keyword>
<evidence type="ECO:0000256" key="1">
    <source>
        <dbReference type="ARBA" id="ARBA00004651"/>
    </source>
</evidence>
<evidence type="ECO:0000256" key="4">
    <source>
        <dbReference type="ARBA" id="ARBA00022596"/>
    </source>
</evidence>
<dbReference type="GO" id="GO:0005886">
    <property type="term" value="C:plasma membrane"/>
    <property type="evidence" value="ECO:0007669"/>
    <property type="project" value="UniProtKB-SubCell"/>
</dbReference>
<keyword evidence="8" id="KW-0921">Nickel transport</keyword>
<dbReference type="PROSITE" id="PS50928">
    <property type="entry name" value="ABC_TM1"/>
    <property type="match status" value="1"/>
</dbReference>
<evidence type="ECO:0000256" key="5">
    <source>
        <dbReference type="ARBA" id="ARBA00022692"/>
    </source>
</evidence>
<evidence type="ECO:0000313" key="16">
    <source>
        <dbReference type="Proteomes" id="UP000234956"/>
    </source>
</evidence>
<feature type="transmembrane region" description="Helical" evidence="13">
    <location>
        <begin position="276"/>
        <end position="302"/>
    </location>
</feature>
<dbReference type="InterPro" id="IPR000515">
    <property type="entry name" value="MetI-like"/>
</dbReference>
<dbReference type="CDD" id="cd06261">
    <property type="entry name" value="TM_PBP2"/>
    <property type="match status" value="1"/>
</dbReference>
<name>A0A2I0UZ38_9BACI</name>
<evidence type="ECO:0000256" key="11">
    <source>
        <dbReference type="ARBA" id="ARBA00038669"/>
    </source>
</evidence>
<comment type="similarity">
    <text evidence="10">Belongs to the binding-protein-dependent transport system permease family. OppBC subfamily.</text>
</comment>
<protein>
    <recommendedName>
        <fullName evidence="12">Nickel import system permease protein NikB</fullName>
    </recommendedName>
</protein>
<keyword evidence="2 13" id="KW-0813">Transport</keyword>
<keyword evidence="9 13" id="KW-0472">Membrane</keyword>
<dbReference type="InterPro" id="IPR050045">
    <property type="entry name" value="Opp2B"/>
</dbReference>
<feature type="transmembrane region" description="Helical" evidence="13">
    <location>
        <begin position="104"/>
        <end position="125"/>
    </location>
</feature>
<feature type="transmembrane region" description="Helical" evidence="13">
    <location>
        <begin position="9"/>
        <end position="30"/>
    </location>
</feature>
<keyword evidence="3" id="KW-1003">Cell membrane</keyword>
<dbReference type="AlphaFoldDB" id="A0A2I0UZ38"/>
<evidence type="ECO:0000256" key="6">
    <source>
        <dbReference type="ARBA" id="ARBA00022989"/>
    </source>
</evidence>
<keyword evidence="6 13" id="KW-1133">Transmembrane helix</keyword>
<feature type="transmembrane region" description="Helical" evidence="13">
    <location>
        <begin position="231"/>
        <end position="256"/>
    </location>
</feature>
<keyword evidence="7" id="KW-0406">Ion transport</keyword>
<dbReference type="PANTHER" id="PTHR43163">
    <property type="entry name" value="DIPEPTIDE TRANSPORT SYSTEM PERMEASE PROTEIN DPPB-RELATED"/>
    <property type="match status" value="1"/>
</dbReference>
<feature type="transmembrane region" description="Helical" evidence="13">
    <location>
        <begin position="170"/>
        <end position="192"/>
    </location>
</feature>
<reference evidence="15 16" key="1">
    <citation type="submission" date="2017-10" db="EMBL/GenBank/DDBJ databases">
        <title>Draft genome of Lysinibacillus fusiformis strain Juneja, a laboratory-derived pathogen of Drosophila melanogaster.</title>
        <authorList>
            <person name="Smith B.R."/>
            <person name="Unckless R.L."/>
        </authorList>
    </citation>
    <scope>NUCLEOTIDE SEQUENCE [LARGE SCALE GENOMIC DNA]</scope>
    <source>
        <strain evidence="15 16">Juneja</strain>
    </source>
</reference>
<comment type="caution">
    <text evidence="15">The sequence shown here is derived from an EMBL/GenBank/DDBJ whole genome shotgun (WGS) entry which is preliminary data.</text>
</comment>
<dbReference type="Proteomes" id="UP000234956">
    <property type="component" value="Unassembled WGS sequence"/>
</dbReference>
<dbReference type="SUPFAM" id="SSF161098">
    <property type="entry name" value="MetI-like"/>
    <property type="match status" value="1"/>
</dbReference>
<keyword evidence="4" id="KW-0533">Nickel</keyword>
<dbReference type="PANTHER" id="PTHR43163:SF6">
    <property type="entry name" value="DIPEPTIDE TRANSPORT SYSTEM PERMEASE PROTEIN DPPB-RELATED"/>
    <property type="match status" value="1"/>
</dbReference>
<organism evidence="15 16">
    <name type="scientific">Lysinibacillus fusiformis</name>
    <dbReference type="NCBI Taxonomy" id="28031"/>
    <lineage>
        <taxon>Bacteria</taxon>
        <taxon>Bacillati</taxon>
        <taxon>Bacillota</taxon>
        <taxon>Bacilli</taxon>
        <taxon>Bacillales</taxon>
        <taxon>Bacillaceae</taxon>
        <taxon>Lysinibacillus</taxon>
    </lineage>
</organism>